<feature type="compositionally biased region" description="Polar residues" evidence="2">
    <location>
        <begin position="651"/>
        <end position="662"/>
    </location>
</feature>
<feature type="compositionally biased region" description="Low complexity" evidence="2">
    <location>
        <begin position="69"/>
        <end position="80"/>
    </location>
</feature>
<feature type="compositionally biased region" description="Pro residues" evidence="2">
    <location>
        <begin position="567"/>
        <end position="579"/>
    </location>
</feature>
<feature type="compositionally biased region" description="Low complexity" evidence="2">
    <location>
        <begin position="580"/>
        <end position="592"/>
    </location>
</feature>
<keyword evidence="1" id="KW-0862">Zinc</keyword>
<evidence type="ECO:0000256" key="1">
    <source>
        <dbReference type="PROSITE-ProRule" id="PRU00042"/>
    </source>
</evidence>
<dbReference type="PROSITE" id="PS00028">
    <property type="entry name" value="ZINC_FINGER_C2H2_1"/>
    <property type="match status" value="1"/>
</dbReference>
<dbReference type="HOGENOM" id="CLU_408369_0_0_1"/>
<keyword evidence="1" id="KW-0479">Metal-binding</keyword>
<proteinExistence type="predicted"/>
<feature type="compositionally biased region" description="Basic residues" evidence="2">
    <location>
        <begin position="545"/>
        <end position="555"/>
    </location>
</feature>
<feature type="region of interest" description="Disordered" evidence="2">
    <location>
        <begin position="545"/>
        <end position="592"/>
    </location>
</feature>
<reference evidence="4 5" key="1">
    <citation type="submission" date="2014-04" db="EMBL/GenBank/DDBJ databases">
        <authorList>
            <consortium name="DOE Joint Genome Institute"/>
            <person name="Kuo A."/>
            <person name="Girlanda M."/>
            <person name="Perotto S."/>
            <person name="Kohler A."/>
            <person name="Nagy L.G."/>
            <person name="Floudas D."/>
            <person name="Copeland A."/>
            <person name="Barry K.W."/>
            <person name="Cichocki N."/>
            <person name="Veneault-Fourrey C."/>
            <person name="LaButti K."/>
            <person name="Lindquist E.A."/>
            <person name="Lipzen A."/>
            <person name="Lundell T."/>
            <person name="Morin E."/>
            <person name="Murat C."/>
            <person name="Sun H."/>
            <person name="Tunlid A."/>
            <person name="Henrissat B."/>
            <person name="Grigoriev I.V."/>
            <person name="Hibbett D.S."/>
            <person name="Martin F."/>
            <person name="Nordberg H.P."/>
            <person name="Cantor M.N."/>
            <person name="Hua S.X."/>
        </authorList>
    </citation>
    <scope>NUCLEOTIDE SEQUENCE [LARGE SCALE GENOMIC DNA]</scope>
    <source>
        <strain evidence="4 5">MUT 4182</strain>
    </source>
</reference>
<feature type="compositionally biased region" description="Low complexity" evidence="2">
    <location>
        <begin position="400"/>
        <end position="412"/>
    </location>
</feature>
<sequence>MKDLAPRTGSLRAPPYMRPSVSAASMPGLLHPGIWKPTTTTIGNSINGSIDSQIMCTRIRRGRSGPDPISISRTTNTSTSKSKRRRTMIKLTPGFSDPTPNRTHLRSGTAAPSGGIYITPAPADLIPWKHQQFHPQPPPPLLATPSHLVPSLPSSITMSYHHPTMSRPVYECRYCSPGRTFDDWRPLAMHEARDHADVLSRIPCPADGCDKHYAQLKYLITHYNIHSGRLTHCPKCQKGYTDPSRASRCRQSHDRHFRCPCCDYSNARADLVKQHCKKKHPTLGDLTTSQLESEPSPVSEPQACPGDSSAPSSSSFVFQAQPPAPTAASACVNLDPALDSDDHHGLPTSAPPVSRYALAQAAETRRQQMLVELRASHVAMSGLTEEQFDLALPEYPNRNGGSTSSSSPSSPGIVGATDNNNSNNSNMYIQGANDEFFGFDSSASTAAAHHHHHHHQQQSHAHQHHQGTMSAPTTPTRGSPVGSYHHMHSTTTTPVHEIASPVWHDATATGTTQASSSLGGLIPATTHHQHHYASGGGANYQLAAHHPHQAHHHHSPSASAAYQTRPPLHPSGYPGPPHSSPSRSSSIGSYYSPTSPVGWADPALGLMGTGTTAATAAASGYSPATTTPPAIEYVSQQAWAQTAGGAGGAQEYSSLSNFQGQHTAAHHRRDYST</sequence>
<feature type="region of interest" description="Disordered" evidence="2">
    <location>
        <begin position="444"/>
        <end position="491"/>
    </location>
</feature>
<feature type="region of interest" description="Disordered" evidence="2">
    <location>
        <begin position="60"/>
        <end position="114"/>
    </location>
</feature>
<organism evidence="4 5">
    <name type="scientific">Tulasnella calospora MUT 4182</name>
    <dbReference type="NCBI Taxonomy" id="1051891"/>
    <lineage>
        <taxon>Eukaryota</taxon>
        <taxon>Fungi</taxon>
        <taxon>Dikarya</taxon>
        <taxon>Basidiomycota</taxon>
        <taxon>Agaricomycotina</taxon>
        <taxon>Agaricomycetes</taxon>
        <taxon>Cantharellales</taxon>
        <taxon>Tulasnellaceae</taxon>
        <taxon>Tulasnella</taxon>
    </lineage>
</organism>
<dbReference type="InterPro" id="IPR013087">
    <property type="entry name" value="Znf_C2H2_type"/>
</dbReference>
<feature type="domain" description="C2H2-type" evidence="3">
    <location>
        <begin position="202"/>
        <end position="231"/>
    </location>
</feature>
<protein>
    <recommendedName>
        <fullName evidence="3">C2H2-type domain-containing protein</fullName>
    </recommendedName>
</protein>
<evidence type="ECO:0000259" key="3">
    <source>
        <dbReference type="PROSITE" id="PS50157"/>
    </source>
</evidence>
<feature type="compositionally biased region" description="Basic residues" evidence="2">
    <location>
        <begin position="448"/>
        <end position="465"/>
    </location>
</feature>
<evidence type="ECO:0000313" key="4">
    <source>
        <dbReference type="EMBL" id="KIO29136.1"/>
    </source>
</evidence>
<dbReference type="PROSITE" id="PS50157">
    <property type="entry name" value="ZINC_FINGER_C2H2_2"/>
    <property type="match status" value="1"/>
</dbReference>
<name>A0A0C3QML9_9AGAM</name>
<dbReference type="SMART" id="SM00355">
    <property type="entry name" value="ZnF_C2H2"/>
    <property type="match status" value="4"/>
</dbReference>
<evidence type="ECO:0000313" key="5">
    <source>
        <dbReference type="Proteomes" id="UP000054248"/>
    </source>
</evidence>
<accession>A0A0C3QML9</accession>
<evidence type="ECO:0000256" key="2">
    <source>
        <dbReference type="SAM" id="MobiDB-lite"/>
    </source>
</evidence>
<dbReference type="OrthoDB" id="3256086at2759"/>
<keyword evidence="1" id="KW-0863">Zinc-finger</keyword>
<feature type="region of interest" description="Disordered" evidence="2">
    <location>
        <begin position="282"/>
        <end position="320"/>
    </location>
</feature>
<reference evidence="5" key="2">
    <citation type="submission" date="2015-01" db="EMBL/GenBank/DDBJ databases">
        <title>Evolutionary Origins and Diversification of the Mycorrhizal Mutualists.</title>
        <authorList>
            <consortium name="DOE Joint Genome Institute"/>
            <consortium name="Mycorrhizal Genomics Consortium"/>
            <person name="Kohler A."/>
            <person name="Kuo A."/>
            <person name="Nagy L.G."/>
            <person name="Floudas D."/>
            <person name="Copeland A."/>
            <person name="Barry K.W."/>
            <person name="Cichocki N."/>
            <person name="Veneault-Fourrey C."/>
            <person name="LaButti K."/>
            <person name="Lindquist E.A."/>
            <person name="Lipzen A."/>
            <person name="Lundell T."/>
            <person name="Morin E."/>
            <person name="Murat C."/>
            <person name="Riley R."/>
            <person name="Ohm R."/>
            <person name="Sun H."/>
            <person name="Tunlid A."/>
            <person name="Henrissat B."/>
            <person name="Grigoriev I.V."/>
            <person name="Hibbett D.S."/>
            <person name="Martin F."/>
        </authorList>
    </citation>
    <scope>NUCLEOTIDE SEQUENCE [LARGE SCALE GENOMIC DNA]</scope>
    <source>
        <strain evidence="5">MUT 4182</strain>
    </source>
</reference>
<keyword evidence="5" id="KW-1185">Reference proteome</keyword>
<dbReference type="Proteomes" id="UP000054248">
    <property type="component" value="Unassembled WGS sequence"/>
</dbReference>
<dbReference type="GO" id="GO:0008270">
    <property type="term" value="F:zinc ion binding"/>
    <property type="evidence" value="ECO:0007669"/>
    <property type="project" value="UniProtKB-KW"/>
</dbReference>
<feature type="region of interest" description="Disordered" evidence="2">
    <location>
        <begin position="644"/>
        <end position="673"/>
    </location>
</feature>
<feature type="compositionally biased region" description="Basic residues" evidence="2">
    <location>
        <begin position="664"/>
        <end position="673"/>
    </location>
</feature>
<feature type="region of interest" description="Disordered" evidence="2">
    <location>
        <begin position="393"/>
        <end position="427"/>
    </location>
</feature>
<feature type="compositionally biased region" description="Low complexity" evidence="2">
    <location>
        <begin position="308"/>
        <end position="320"/>
    </location>
</feature>
<dbReference type="EMBL" id="KN822986">
    <property type="protein sequence ID" value="KIO29136.1"/>
    <property type="molecule type" value="Genomic_DNA"/>
</dbReference>
<dbReference type="AlphaFoldDB" id="A0A0C3QML9"/>
<gene>
    <name evidence="4" type="ORF">M407DRAFT_21708</name>
</gene>
<feature type="compositionally biased region" description="Polar residues" evidence="2">
    <location>
        <begin position="467"/>
        <end position="477"/>
    </location>
</feature>